<name>A0A0B9AEV2_BRELN</name>
<organism evidence="2 3">
    <name type="scientific">Brevibacterium linens</name>
    <dbReference type="NCBI Taxonomy" id="1703"/>
    <lineage>
        <taxon>Bacteria</taxon>
        <taxon>Bacillati</taxon>
        <taxon>Actinomycetota</taxon>
        <taxon>Actinomycetes</taxon>
        <taxon>Micrococcales</taxon>
        <taxon>Brevibacteriaceae</taxon>
        <taxon>Brevibacterium</taxon>
    </lineage>
</organism>
<dbReference type="InterPro" id="IPR041698">
    <property type="entry name" value="Methyltransf_25"/>
</dbReference>
<dbReference type="CDD" id="cd02440">
    <property type="entry name" value="AdoMet_MTases"/>
    <property type="match status" value="1"/>
</dbReference>
<comment type="caution">
    <text evidence="2">The sequence shown here is derived from an EMBL/GenBank/DDBJ whole genome shotgun (WGS) entry which is preliminary data.</text>
</comment>
<dbReference type="Pfam" id="PF13649">
    <property type="entry name" value="Methyltransf_25"/>
    <property type="match status" value="1"/>
</dbReference>
<feature type="domain" description="Methyltransferase" evidence="1">
    <location>
        <begin position="52"/>
        <end position="146"/>
    </location>
</feature>
<sequence length="200" mass="21790">MSFDHQWNKVRRANPDHSANYAQRWRDLAAAGHDIGGEARFVNAMAPRGSRILDAGCGTGRAGGLLIDEGHTVFGVDLDEFLISVAEEDFPSGEWHTGDLADFDFAGAGITEIDVAFCAGNVLSFLDPASRRQTLGNIKSTLKHGGRFVSGFGAGRGYDFDGFIEDVKATGMFVDQKFSTWELHPFEADSDFLVLIAERL</sequence>
<keyword evidence="3" id="KW-1185">Reference proteome</keyword>
<dbReference type="STRING" id="1703.BLSMQ_1022"/>
<dbReference type="OrthoDB" id="7062303at2"/>
<reference evidence="2 3" key="1">
    <citation type="submission" date="2014-11" db="EMBL/GenBank/DDBJ databases">
        <title>Draft Genome Sequence of Brevibacterium linens AE038-8.</title>
        <authorList>
            <person name="Maizel D."/>
            <person name="Utturkar S.M."/>
            <person name="Brown S.D."/>
            <person name="Ferrero M."/>
            <person name="Rosen B.P."/>
        </authorList>
    </citation>
    <scope>NUCLEOTIDE SEQUENCE [LARGE SCALE GENOMIC DNA]</scope>
    <source>
        <strain evidence="2 3">AE038-8</strain>
    </source>
</reference>
<dbReference type="Proteomes" id="UP000031488">
    <property type="component" value="Unassembled WGS sequence"/>
</dbReference>
<accession>A0A0B9AEV2</accession>
<dbReference type="EMBL" id="JTJZ01000011">
    <property type="protein sequence ID" value="KHS54111.1"/>
    <property type="molecule type" value="Genomic_DNA"/>
</dbReference>
<protein>
    <recommendedName>
        <fullName evidence="1">Methyltransferase domain-containing protein</fullName>
    </recommendedName>
</protein>
<dbReference type="InterPro" id="IPR029063">
    <property type="entry name" value="SAM-dependent_MTases_sf"/>
</dbReference>
<evidence type="ECO:0000313" key="3">
    <source>
        <dbReference type="Proteomes" id="UP000031488"/>
    </source>
</evidence>
<dbReference type="RefSeq" id="WP_039206480.1">
    <property type="nucleotide sequence ID" value="NZ_JTJZ01000011.1"/>
</dbReference>
<dbReference type="AlphaFoldDB" id="A0A0B9AEV2"/>
<evidence type="ECO:0000259" key="1">
    <source>
        <dbReference type="Pfam" id="PF13649"/>
    </source>
</evidence>
<dbReference type="Gene3D" id="3.40.50.150">
    <property type="entry name" value="Vaccinia Virus protein VP39"/>
    <property type="match status" value="1"/>
</dbReference>
<dbReference type="PATRIC" id="fig|1703.6.peg.205"/>
<evidence type="ECO:0000313" key="2">
    <source>
        <dbReference type="EMBL" id="KHS54111.1"/>
    </source>
</evidence>
<proteinExistence type="predicted"/>
<gene>
    <name evidence="2" type="ORF">AE0388_0318</name>
</gene>
<dbReference type="SUPFAM" id="SSF53335">
    <property type="entry name" value="S-adenosyl-L-methionine-dependent methyltransferases"/>
    <property type="match status" value="1"/>
</dbReference>